<dbReference type="OrthoDB" id="515110at2"/>
<gene>
    <name evidence="1" type="ORF">E2605_06380</name>
</gene>
<proteinExistence type="predicted"/>
<protein>
    <recommendedName>
        <fullName evidence="3">SMI1/KNR4 family protein</fullName>
    </recommendedName>
</protein>
<dbReference type="InterPro" id="IPR037883">
    <property type="entry name" value="Knr4/Smi1-like_sf"/>
</dbReference>
<reference evidence="1 2" key="1">
    <citation type="submission" date="2019-03" db="EMBL/GenBank/DDBJ databases">
        <title>San Antonio Military Medical Center submission to MRSN (WRAIR), pending publication.</title>
        <authorList>
            <person name="Blyth D.M."/>
            <person name="Mccarthy S.L."/>
            <person name="Schall S.E."/>
            <person name="Stam J.A."/>
            <person name="Ong A.C."/>
            <person name="Mcgann P.T."/>
        </authorList>
    </citation>
    <scope>NUCLEOTIDE SEQUENCE [LARGE SCALE GENOMIC DNA]</scope>
    <source>
        <strain evidence="1 2">MRSN571793</strain>
    </source>
</reference>
<dbReference type="AlphaFoldDB" id="A0A4Y8L4V8"/>
<dbReference type="RefSeq" id="WP_134435855.1">
    <property type="nucleotide sequence ID" value="NZ_SOML01000003.1"/>
</dbReference>
<dbReference type="EMBL" id="SOML01000003">
    <property type="protein sequence ID" value="TFD97291.1"/>
    <property type="molecule type" value="Genomic_DNA"/>
</dbReference>
<organism evidence="1 2">
    <name type="scientific">Dysgonomonas capnocytophagoides</name>
    <dbReference type="NCBI Taxonomy" id="45254"/>
    <lineage>
        <taxon>Bacteria</taxon>
        <taxon>Pseudomonadati</taxon>
        <taxon>Bacteroidota</taxon>
        <taxon>Bacteroidia</taxon>
        <taxon>Bacteroidales</taxon>
        <taxon>Dysgonomonadaceae</taxon>
        <taxon>Dysgonomonas</taxon>
    </lineage>
</organism>
<keyword evidence="2" id="KW-1185">Reference proteome</keyword>
<evidence type="ECO:0000313" key="1">
    <source>
        <dbReference type="EMBL" id="TFD97291.1"/>
    </source>
</evidence>
<evidence type="ECO:0008006" key="3">
    <source>
        <dbReference type="Google" id="ProtNLM"/>
    </source>
</evidence>
<dbReference type="SUPFAM" id="SSF160631">
    <property type="entry name" value="SMI1/KNR4-like"/>
    <property type="match status" value="1"/>
</dbReference>
<name>A0A4Y8L4V8_9BACT</name>
<accession>A0A4Y8L4V8</accession>
<dbReference type="STRING" id="1121485.GCA_000426485_01135"/>
<sequence length="237" mass="27390">MSKIKNTAEKILGRKLDPSEGLGIDAIVSAEGKLETSLPNDLKDFYLQVGKIPLFTDGFEFFAQPKQIYIKSNKLVFLEENQAMLSWAVDLEDADKEENIKVYQSPNIGESENKVVWYPETLRLTEFLEMIMYYQAASGDTDLQKKTKGGYPYGFVSYKSDVKENELWESFEKDLSDNWEKVVDNNGLMIYYSPDALLLYYTIQDLDTDVDDLIYINTRKENTLSDFRDKYGFEDVN</sequence>
<comment type="caution">
    <text evidence="1">The sequence shown here is derived from an EMBL/GenBank/DDBJ whole genome shotgun (WGS) entry which is preliminary data.</text>
</comment>
<dbReference type="Proteomes" id="UP000297861">
    <property type="component" value="Unassembled WGS sequence"/>
</dbReference>
<evidence type="ECO:0000313" key="2">
    <source>
        <dbReference type="Proteomes" id="UP000297861"/>
    </source>
</evidence>